<evidence type="ECO:0000313" key="3">
    <source>
        <dbReference type="EMBL" id="MBO8426755.1"/>
    </source>
</evidence>
<dbReference type="EMBL" id="JADINA010000034">
    <property type="protein sequence ID" value="MBO8426755.1"/>
    <property type="molecule type" value="Genomic_DNA"/>
</dbReference>
<reference evidence="3" key="1">
    <citation type="submission" date="2020-10" db="EMBL/GenBank/DDBJ databases">
        <authorList>
            <person name="Gilroy R."/>
        </authorList>
    </citation>
    <scope>NUCLEOTIDE SEQUENCE</scope>
    <source>
        <strain evidence="3">17113</strain>
    </source>
</reference>
<proteinExistence type="predicted"/>
<organism evidence="3 4">
    <name type="scientific">Candidatus Alloenteromonas pullistercoris</name>
    <dbReference type="NCBI Taxonomy" id="2840785"/>
    <lineage>
        <taxon>Bacteria</taxon>
        <taxon>Bacillati</taxon>
        <taxon>Bacillota</taxon>
        <taxon>Bacillota incertae sedis</taxon>
        <taxon>Candidatus Alloenteromonas</taxon>
    </lineage>
</organism>
<dbReference type="CDD" id="cd03443">
    <property type="entry name" value="PaaI_thioesterase"/>
    <property type="match status" value="1"/>
</dbReference>
<keyword evidence="1" id="KW-0378">Hydrolase</keyword>
<dbReference type="SUPFAM" id="SSF54637">
    <property type="entry name" value="Thioesterase/thiol ester dehydrase-isomerase"/>
    <property type="match status" value="1"/>
</dbReference>
<dbReference type="InterPro" id="IPR003736">
    <property type="entry name" value="PAAI_dom"/>
</dbReference>
<comment type="caution">
    <text evidence="3">The sequence shown here is derived from an EMBL/GenBank/DDBJ whole genome shotgun (WGS) entry which is preliminary data.</text>
</comment>
<evidence type="ECO:0000313" key="4">
    <source>
        <dbReference type="Proteomes" id="UP000823634"/>
    </source>
</evidence>
<feature type="domain" description="Thioesterase" evidence="2">
    <location>
        <begin position="55"/>
        <end position="127"/>
    </location>
</feature>
<dbReference type="InterPro" id="IPR029069">
    <property type="entry name" value="HotDog_dom_sf"/>
</dbReference>
<dbReference type="NCBIfam" id="TIGR00369">
    <property type="entry name" value="unchar_dom_1"/>
    <property type="match status" value="1"/>
</dbReference>
<protein>
    <submittedName>
        <fullName evidence="3">PaaI family thioesterase</fullName>
    </submittedName>
</protein>
<evidence type="ECO:0000259" key="2">
    <source>
        <dbReference type="Pfam" id="PF03061"/>
    </source>
</evidence>
<dbReference type="InterPro" id="IPR052061">
    <property type="entry name" value="PTE-AB_protein"/>
</dbReference>
<dbReference type="PANTHER" id="PTHR47260:SF1">
    <property type="entry name" value="UPF0644 PROTEIN PB2B4.06"/>
    <property type="match status" value="1"/>
</dbReference>
<reference evidence="3" key="2">
    <citation type="journal article" date="2021" name="PeerJ">
        <title>Extensive microbial diversity within the chicken gut microbiome revealed by metagenomics and culture.</title>
        <authorList>
            <person name="Gilroy R."/>
            <person name="Ravi A."/>
            <person name="Getino M."/>
            <person name="Pursley I."/>
            <person name="Horton D.L."/>
            <person name="Alikhan N.F."/>
            <person name="Baker D."/>
            <person name="Gharbi K."/>
            <person name="Hall N."/>
            <person name="Watson M."/>
            <person name="Adriaenssens E.M."/>
            <person name="Foster-Nyarko E."/>
            <person name="Jarju S."/>
            <person name="Secka A."/>
            <person name="Antonio M."/>
            <person name="Oren A."/>
            <person name="Chaudhuri R.R."/>
            <person name="La Ragione R."/>
            <person name="Hildebrand F."/>
            <person name="Pallen M.J."/>
        </authorList>
    </citation>
    <scope>NUCLEOTIDE SEQUENCE</scope>
    <source>
        <strain evidence="3">17113</strain>
    </source>
</reference>
<evidence type="ECO:0000256" key="1">
    <source>
        <dbReference type="ARBA" id="ARBA00022801"/>
    </source>
</evidence>
<dbReference type="InterPro" id="IPR006683">
    <property type="entry name" value="Thioestr_dom"/>
</dbReference>
<dbReference type="Proteomes" id="UP000823634">
    <property type="component" value="Unassembled WGS sequence"/>
</dbReference>
<dbReference type="PANTHER" id="PTHR47260">
    <property type="entry name" value="UPF0644 PROTEIN PB2B4.06"/>
    <property type="match status" value="1"/>
</dbReference>
<dbReference type="GO" id="GO:0016289">
    <property type="term" value="F:acyl-CoA hydrolase activity"/>
    <property type="evidence" value="ECO:0007669"/>
    <property type="project" value="UniProtKB-ARBA"/>
</dbReference>
<dbReference type="AlphaFoldDB" id="A0A9D9GTK6"/>
<dbReference type="Gene3D" id="3.10.129.10">
    <property type="entry name" value="Hotdog Thioesterase"/>
    <property type="match status" value="1"/>
</dbReference>
<sequence>MIVKVKQKQTGSRDCVVCGMENPFGCHAQFYSMEDDTCVALFKYNAMNQSYPHRTHGGMIAAMLDETIGRAIWCTEPETWGVTMKLEVEYHKPCPYDEDLICVGRIIKSTRMTFEGTAELYDKQGNLLDKGHATYFKLPLEKAVQGDSSLTADDVNVLYPDDVTEIDVPTRNR</sequence>
<gene>
    <name evidence="3" type="ORF">IAC61_05540</name>
</gene>
<name>A0A9D9GTK6_9FIRM</name>
<accession>A0A9D9GTK6</accession>
<dbReference type="Pfam" id="PF03061">
    <property type="entry name" value="4HBT"/>
    <property type="match status" value="1"/>
</dbReference>